<sequence>MENQSDYIIKFSMTLQTNNSLEFCVYPYLGVQVPQNFVFFVNIHEPIIWRLHEMIQHLKFDRISSSVCSAVSVDPILKIGWRWGSRKGHLRGVTVIVTKPIEGAKSSGVEGFVQGVGKGLIGAAAQPVSRVLDRLLKTTEGANAVKMKISSAIMAEEQLVRRRLPRAIGGDSLLYPYDDHKAAGQAILQLAEYATFLGQVDLFKVWGKFAYEDHFMLPKGPNDDPEKV</sequence>
<keyword evidence="4" id="KW-1185">Reference proteome</keyword>
<dbReference type="InterPro" id="IPR026847">
    <property type="entry name" value="VPS13"/>
</dbReference>
<evidence type="ECO:0000259" key="2">
    <source>
        <dbReference type="Pfam" id="PF25037"/>
    </source>
</evidence>
<dbReference type="GO" id="GO:0006623">
    <property type="term" value="P:protein targeting to vacuole"/>
    <property type="evidence" value="ECO:0007669"/>
    <property type="project" value="TreeGrafter"/>
</dbReference>
<feature type="domain" description="Intermembrane lipid transfer protein VPS13-like C-terminal" evidence="2">
    <location>
        <begin position="163"/>
        <end position="195"/>
    </location>
</feature>
<evidence type="ECO:0000313" key="4">
    <source>
        <dbReference type="Proteomes" id="UP000026962"/>
    </source>
</evidence>
<proteinExistence type="inferred from homology"/>
<accession>A0A0E0JZW6</accession>
<dbReference type="STRING" id="4537.A0A0E0JZW6"/>
<reference evidence="3" key="2">
    <citation type="submission" date="2018-05" db="EMBL/GenBank/DDBJ databases">
        <title>OpunRS2 (Oryza punctata Reference Sequence Version 2).</title>
        <authorList>
            <person name="Zhang J."/>
            <person name="Kudrna D."/>
            <person name="Lee S."/>
            <person name="Talag J."/>
            <person name="Welchert J."/>
            <person name="Wing R.A."/>
        </authorList>
    </citation>
    <scope>NUCLEOTIDE SEQUENCE [LARGE SCALE GENOMIC DNA]</scope>
</reference>
<dbReference type="EnsemblPlants" id="OPUNC02G15070.1">
    <property type="protein sequence ID" value="OPUNC02G15070.1"/>
    <property type="gene ID" value="OPUNC02G15070"/>
</dbReference>
<dbReference type="InterPro" id="IPR056748">
    <property type="entry name" value="VPS13-like_C"/>
</dbReference>
<reference evidence="3" key="1">
    <citation type="submission" date="2015-04" db="UniProtKB">
        <authorList>
            <consortium name="EnsemblPlants"/>
        </authorList>
    </citation>
    <scope>IDENTIFICATION</scope>
</reference>
<name>A0A0E0JZW6_ORYPU</name>
<dbReference type="PANTHER" id="PTHR16166:SF93">
    <property type="entry name" value="INTERMEMBRANE LIPID TRANSFER PROTEIN VPS13"/>
    <property type="match status" value="1"/>
</dbReference>
<protein>
    <recommendedName>
        <fullName evidence="2">Intermembrane lipid transfer protein VPS13-like C-terminal domain-containing protein</fullName>
    </recommendedName>
</protein>
<evidence type="ECO:0000313" key="3">
    <source>
        <dbReference type="EnsemblPlants" id="OPUNC02G15070.1"/>
    </source>
</evidence>
<dbReference type="AlphaFoldDB" id="A0A0E0JZW6"/>
<organism evidence="3">
    <name type="scientific">Oryza punctata</name>
    <name type="common">Red rice</name>
    <dbReference type="NCBI Taxonomy" id="4537"/>
    <lineage>
        <taxon>Eukaryota</taxon>
        <taxon>Viridiplantae</taxon>
        <taxon>Streptophyta</taxon>
        <taxon>Embryophyta</taxon>
        <taxon>Tracheophyta</taxon>
        <taxon>Spermatophyta</taxon>
        <taxon>Magnoliopsida</taxon>
        <taxon>Liliopsida</taxon>
        <taxon>Poales</taxon>
        <taxon>Poaceae</taxon>
        <taxon>BOP clade</taxon>
        <taxon>Oryzoideae</taxon>
        <taxon>Oryzeae</taxon>
        <taxon>Oryzinae</taxon>
        <taxon>Oryza</taxon>
    </lineage>
</organism>
<dbReference type="PANTHER" id="PTHR16166">
    <property type="entry name" value="VACUOLAR PROTEIN SORTING-ASSOCIATED PROTEIN VPS13"/>
    <property type="match status" value="1"/>
</dbReference>
<dbReference type="Gramene" id="OPUNC02G15070.1">
    <property type="protein sequence ID" value="OPUNC02G15070.1"/>
    <property type="gene ID" value="OPUNC02G15070"/>
</dbReference>
<evidence type="ECO:0000256" key="1">
    <source>
        <dbReference type="ARBA" id="ARBA00006545"/>
    </source>
</evidence>
<dbReference type="Proteomes" id="UP000026962">
    <property type="component" value="Chromosome 2"/>
</dbReference>
<comment type="similarity">
    <text evidence="1">Belongs to the VPS13 family.</text>
</comment>
<dbReference type="HOGENOM" id="CLU_1216448_0_0_1"/>
<dbReference type="GO" id="GO:0045053">
    <property type="term" value="P:protein retention in Golgi apparatus"/>
    <property type="evidence" value="ECO:0007669"/>
    <property type="project" value="TreeGrafter"/>
</dbReference>
<dbReference type="Pfam" id="PF25037">
    <property type="entry name" value="VPS13_C"/>
    <property type="match status" value="1"/>
</dbReference>
<dbReference type="eggNOG" id="KOG1809">
    <property type="taxonomic scope" value="Eukaryota"/>
</dbReference>